<dbReference type="AlphaFoldDB" id="A0A365H9P2"/>
<dbReference type="Proteomes" id="UP000251891">
    <property type="component" value="Unassembled WGS sequence"/>
</dbReference>
<evidence type="ECO:0000313" key="1">
    <source>
        <dbReference type="EMBL" id="RAY15860.1"/>
    </source>
</evidence>
<keyword evidence="2" id="KW-1185">Reference proteome</keyword>
<dbReference type="SUPFAM" id="SSF48576">
    <property type="entry name" value="Terpenoid synthases"/>
    <property type="match status" value="1"/>
</dbReference>
<proteinExistence type="predicted"/>
<dbReference type="Pfam" id="PF19086">
    <property type="entry name" value="Terpene_syn_C_2"/>
    <property type="match status" value="1"/>
</dbReference>
<dbReference type="InterPro" id="IPR008949">
    <property type="entry name" value="Isoprenoid_synthase_dom_sf"/>
</dbReference>
<name>A0A365H9P2_9ACTN</name>
<sequence>MVQSDRRSYFDIHNAVVGSVLPDAHPLKGIPVEDLDAVLDGAVATTRSVSELLRPYSVLYPDGRRTESRLAFCCLSAAATFPGAAIDVLTDMAALTMLLFGVDDVTDEIVESCTDEQFESFTTDLYAVLAGGAAGEWDPAGPAGQVLAAWSLWSERFHARPIAGAHVAEVIEQLKVAQRALTRERRWTAGTAPLPSYAEYLDNGLVTCFYPLWWVAALGVCGPEPAVTEHARQIESATRVGASCIRLANDVRSFEREKREGKHNAISVLQSAGASEDEAIRRVLDHIAELTVEFEAGLSSFPAELAAIADWQRRSVRFHHHWFMARDTHGFSVTELAAQAASA</sequence>
<comment type="caution">
    <text evidence="1">The sequence shown here is derived from an EMBL/GenBank/DDBJ whole genome shotgun (WGS) entry which is preliminary data.</text>
</comment>
<evidence type="ECO:0000313" key="2">
    <source>
        <dbReference type="Proteomes" id="UP000251891"/>
    </source>
</evidence>
<protein>
    <recommendedName>
        <fullName evidence="3">Terpene synthase</fullName>
    </recommendedName>
</protein>
<dbReference type="EMBL" id="QLYX01000003">
    <property type="protein sequence ID" value="RAY15860.1"/>
    <property type="molecule type" value="Genomic_DNA"/>
</dbReference>
<reference evidence="1 2" key="1">
    <citation type="submission" date="2018-06" db="EMBL/GenBank/DDBJ databases">
        <title>Actinomadura craniellae sp. nov. isolated from marine sponge Craniella sp.</title>
        <authorList>
            <person name="Li L."/>
            <person name="Xu Q.H."/>
            <person name="Lin H.W."/>
            <person name="Lu Y.H."/>
        </authorList>
    </citation>
    <scope>NUCLEOTIDE SEQUENCE [LARGE SCALE GENOMIC DNA]</scope>
    <source>
        <strain evidence="1 2">LHW63021</strain>
    </source>
</reference>
<organism evidence="1 2">
    <name type="scientific">Actinomadura craniellae</name>
    <dbReference type="NCBI Taxonomy" id="2231787"/>
    <lineage>
        <taxon>Bacteria</taxon>
        <taxon>Bacillati</taxon>
        <taxon>Actinomycetota</taxon>
        <taxon>Actinomycetes</taxon>
        <taxon>Streptosporangiales</taxon>
        <taxon>Thermomonosporaceae</taxon>
        <taxon>Actinomadura</taxon>
    </lineage>
</organism>
<dbReference type="OrthoDB" id="3513578at2"/>
<gene>
    <name evidence="1" type="ORF">DPM19_08850</name>
</gene>
<accession>A0A365H9P2</accession>
<dbReference type="Gene3D" id="1.10.600.10">
    <property type="entry name" value="Farnesyl Diphosphate Synthase"/>
    <property type="match status" value="1"/>
</dbReference>
<evidence type="ECO:0008006" key="3">
    <source>
        <dbReference type="Google" id="ProtNLM"/>
    </source>
</evidence>
<dbReference type="RefSeq" id="WP_111864620.1">
    <property type="nucleotide sequence ID" value="NZ_QLYX01000003.1"/>
</dbReference>